<dbReference type="RefSeq" id="WP_025444355.1">
    <property type="nucleotide sequence ID" value="NZ_CP024214.2"/>
</dbReference>
<accession>A0AAQ3CP75</accession>
<evidence type="ECO:0000313" key="2">
    <source>
        <dbReference type="Proteomes" id="UP000291995"/>
    </source>
</evidence>
<organism evidence="1 2">
    <name type="scientific">Borrelia miyamotoi</name>
    <dbReference type="NCBI Taxonomy" id="47466"/>
    <lineage>
        <taxon>Bacteria</taxon>
        <taxon>Pseudomonadati</taxon>
        <taxon>Spirochaetota</taxon>
        <taxon>Spirochaetia</taxon>
        <taxon>Spirochaetales</taxon>
        <taxon>Borreliaceae</taxon>
        <taxon>Borrelia</taxon>
    </lineage>
</organism>
<keyword evidence="1" id="KW-0614">Plasmid</keyword>
<dbReference type="EMBL" id="CP117143">
    <property type="protein sequence ID" value="WEG86331.1"/>
    <property type="molecule type" value="Genomic_DNA"/>
</dbReference>
<dbReference type="AlphaFoldDB" id="A0AAQ3CP75"/>
<name>A0AAQ3CP75_9SPIR</name>
<proteinExistence type="predicted"/>
<dbReference type="Proteomes" id="UP000291995">
    <property type="component" value="Plasmid pYekat-76-lp29-2-1"/>
</dbReference>
<reference evidence="1" key="1">
    <citation type="submission" date="2022-12" db="EMBL/GenBank/DDBJ databases">
        <title>B. miyamotoi WGS.</title>
        <authorList>
            <person name="Kuleshov K.V."/>
            <person name="Hoornstra D."/>
            <person name="Hovius J.W."/>
            <person name="Platonov A.E."/>
            <person name="Telford S.R. III."/>
        </authorList>
    </citation>
    <scope>NUCLEOTIDE SEQUENCE</scope>
    <source>
        <strain evidence="1">Yekat-76</strain>
        <plasmid evidence="1">pYekat-76-lp29-2-1</plasmid>
    </source>
</reference>
<geneLocation type="plasmid" evidence="1 2">
    <name>pYekat-76-lp29-2-1</name>
</geneLocation>
<gene>
    <name evidence="1" type="ORF">EZU67_007820</name>
</gene>
<protein>
    <submittedName>
        <fullName evidence="1">Uncharacterized protein</fullName>
    </submittedName>
</protein>
<sequence length="278" mass="32196">MVNLKSFLTKINSKKITTKISNTNPTIEINPQEIISFSKNYLLPSNCIELKTIGIILSSGIPLSSLNNENFTIISNFLDKDNIISYTLSSDLEIRKLSLVHPKLIQNSIYSLKNIHYSIKPWKLNHILKKLFLANITTKYLELIYYSILNSNYKQNNNSLLFFNNHSNKNSKSKLIKLVSKSTPFSRNQNLSFFLSFQSLRIHTPNLLFYKNSNHKIKSTIASLIENFFRDEIPNKNIHTLKSYINQNLKQIGIPYQYTNRIQKQIFANVFLPSNTTI</sequence>
<evidence type="ECO:0000313" key="1">
    <source>
        <dbReference type="EMBL" id="WEG86331.1"/>
    </source>
</evidence>